<dbReference type="EMBL" id="JTDI01000001">
    <property type="protein sequence ID" value="KHK93620.1"/>
    <property type="molecule type" value="Genomic_DNA"/>
</dbReference>
<dbReference type="NCBIfam" id="TIGR02001">
    <property type="entry name" value="gcw_chp"/>
    <property type="match status" value="1"/>
</dbReference>
<keyword evidence="3" id="KW-1185">Reference proteome</keyword>
<evidence type="ECO:0000313" key="3">
    <source>
        <dbReference type="Proteomes" id="UP000031057"/>
    </source>
</evidence>
<dbReference type="Pfam" id="PF09694">
    <property type="entry name" value="Gcw_chp"/>
    <property type="match status" value="1"/>
</dbReference>
<dbReference type="AlphaFoldDB" id="A0A0B1ZR56"/>
<evidence type="ECO:0000313" key="2">
    <source>
        <dbReference type="EMBL" id="KHK93620.1"/>
    </source>
</evidence>
<gene>
    <name evidence="2" type="ORF">LK12_01110</name>
</gene>
<feature type="signal peptide" evidence="1">
    <location>
        <begin position="1"/>
        <end position="26"/>
    </location>
</feature>
<comment type="caution">
    <text evidence="2">The sequence shown here is derived from an EMBL/GenBank/DDBJ whole genome shotgun (WGS) entry which is preliminary data.</text>
</comment>
<protein>
    <submittedName>
        <fullName evidence="2">Uncharacterized protein</fullName>
    </submittedName>
</protein>
<dbReference type="Proteomes" id="UP000031057">
    <property type="component" value="Unassembled WGS sequence"/>
</dbReference>
<proteinExistence type="predicted"/>
<keyword evidence="1" id="KW-0732">Signal</keyword>
<accession>A0A0B1ZR56</accession>
<organism evidence="2 3">
    <name type="scientific">Novosphingobium malaysiense</name>
    <dbReference type="NCBI Taxonomy" id="1348853"/>
    <lineage>
        <taxon>Bacteria</taxon>
        <taxon>Pseudomonadati</taxon>
        <taxon>Pseudomonadota</taxon>
        <taxon>Alphaproteobacteria</taxon>
        <taxon>Sphingomonadales</taxon>
        <taxon>Sphingomonadaceae</taxon>
        <taxon>Novosphingobium</taxon>
    </lineage>
</organism>
<reference evidence="2 3" key="1">
    <citation type="submission" date="2014-10" db="EMBL/GenBank/DDBJ databases">
        <title>Genome sequence of Novosphingobium malaysiense MUSC 273(T).</title>
        <authorList>
            <person name="Lee L.-H."/>
        </authorList>
    </citation>
    <scope>NUCLEOTIDE SEQUENCE [LARGE SCALE GENOMIC DNA]</scope>
    <source>
        <strain evidence="2 3">MUSC 273</strain>
    </source>
</reference>
<feature type="chain" id="PRO_5002085713" evidence="1">
    <location>
        <begin position="27"/>
        <end position="250"/>
    </location>
</feature>
<dbReference type="OrthoDB" id="9793561at2"/>
<evidence type="ECO:0000256" key="1">
    <source>
        <dbReference type="SAM" id="SignalP"/>
    </source>
</evidence>
<dbReference type="STRING" id="1348853.LK12_01110"/>
<dbReference type="InterPro" id="IPR010239">
    <property type="entry name" value="CHP02001"/>
</dbReference>
<name>A0A0B1ZR56_9SPHN</name>
<sequence>MLMSVRGAIAATLLAGTALAATPAFAQDAEIPADISVSANVALTSDYRFRGVSLSAGDPAIQGGFDVSHSSGFYIGTWASSISGGDVYGDQELDIYGGWAGDLGSSGLSLDVGLLLYAYPSGHVGKANYWEPYAKLSGSLGPASITTGVAYAWDQDSLGNQDNLYIFSDVEVGVPNTPFTVSGHLGYTDGVLAPDLLAGGLDDTGLDWSVGVSMPVFGPLSASFSYVGVDGASVDGLTDDTVVATLSASF</sequence>